<reference evidence="2 3" key="1">
    <citation type="submission" date="2020-06" db="EMBL/GenBank/DDBJ databases">
        <title>The endosymbiont of the kinetoplastid Bodo saltans is a Paracaedibacter-like alpha-proteobacterium possessing a putative toxin-antitoxin system.</title>
        <authorList>
            <person name="Midha S."/>
            <person name="Rigden D.J."/>
            <person name="Siozios S."/>
            <person name="Hurst G.D.D."/>
            <person name="Jackson A.P."/>
        </authorList>
    </citation>
    <scope>NUCLEOTIDE SEQUENCE [LARGE SCALE GENOMIC DNA]</scope>
    <source>
        <strain evidence="2">Lake Konstanz</strain>
    </source>
</reference>
<protein>
    <submittedName>
        <fullName evidence="2">Ribosomal RNA small subunit methyltransferase A</fullName>
        <ecNumber evidence="2">2.1.1.-</ecNumber>
    </submittedName>
</protein>
<dbReference type="CDD" id="cd02440">
    <property type="entry name" value="AdoMet_MTases"/>
    <property type="match status" value="1"/>
</dbReference>
<dbReference type="Proteomes" id="UP000594001">
    <property type="component" value="Chromosome"/>
</dbReference>
<feature type="signal peptide" evidence="1">
    <location>
        <begin position="1"/>
        <end position="22"/>
    </location>
</feature>
<dbReference type="Gene3D" id="3.40.50.150">
    <property type="entry name" value="Vaccinia Virus protein VP39"/>
    <property type="match status" value="1"/>
</dbReference>
<keyword evidence="3" id="KW-1185">Reference proteome</keyword>
<keyword evidence="2" id="KW-0808">Transferase</keyword>
<dbReference type="AlphaFoldDB" id="A0A7L9RTR0"/>
<keyword evidence="1" id="KW-0732">Signal</keyword>
<gene>
    <name evidence="2" type="primary">rsmA_2</name>
    <name evidence="2" type="ORF">CPBP_00719</name>
</gene>
<feature type="chain" id="PRO_5032869569" evidence="1">
    <location>
        <begin position="23"/>
        <end position="213"/>
    </location>
</feature>
<proteinExistence type="predicted"/>
<keyword evidence="2" id="KW-0489">Methyltransferase</keyword>
<dbReference type="EMBL" id="CP054719">
    <property type="protein sequence ID" value="QOL19946.1"/>
    <property type="molecule type" value="Genomic_DNA"/>
</dbReference>
<name>A0A7L9RTR0_9PROT</name>
<evidence type="ECO:0000313" key="2">
    <source>
        <dbReference type="EMBL" id="QOL19946.1"/>
    </source>
</evidence>
<evidence type="ECO:0000256" key="1">
    <source>
        <dbReference type="SAM" id="SignalP"/>
    </source>
</evidence>
<evidence type="ECO:0000313" key="3">
    <source>
        <dbReference type="Proteomes" id="UP000594001"/>
    </source>
</evidence>
<organism evidence="2 3">
    <name type="scientific">Candidatus Bodocaedibacter vickermanii</name>
    <dbReference type="NCBI Taxonomy" id="2741701"/>
    <lineage>
        <taxon>Bacteria</taxon>
        <taxon>Pseudomonadati</taxon>
        <taxon>Pseudomonadota</taxon>
        <taxon>Alphaproteobacteria</taxon>
        <taxon>Holosporales</taxon>
        <taxon>Candidatus Paracaedibacteraceae</taxon>
        <taxon>Candidatus Bodocaedibacter</taxon>
    </lineage>
</organism>
<dbReference type="KEGG" id="pbal:CPBP_00719"/>
<dbReference type="EC" id="2.1.1.-" evidence="2"/>
<dbReference type="InterPro" id="IPR029063">
    <property type="entry name" value="SAM-dependent_MTases_sf"/>
</dbReference>
<sequence length="213" mass="23270">MKTNIINLLLLSIAIIISGCSAEQSTFVGEFMSNPSAIGAIAPSSEELAEIMVENIDPANSIVIELGAGTGPFTEKLVAKIPKDKLFIVENNTTFYQHLVKRFPDQTVLCVDACELDKHIPEHLHGKINVVVSGLPFRSLPADVATKILSSLKKVCSVNFKLIQFTYFKEPPLPLAESEMLGISPTYYKLSPNNTPAAHVWIYNPTIVADTSK</sequence>
<dbReference type="SUPFAM" id="SSF53335">
    <property type="entry name" value="S-adenosyl-L-methionine-dependent methyltransferases"/>
    <property type="match status" value="1"/>
</dbReference>
<dbReference type="RefSeq" id="WP_350331502.1">
    <property type="nucleotide sequence ID" value="NZ_CP054719.1"/>
</dbReference>
<dbReference type="GO" id="GO:0032259">
    <property type="term" value="P:methylation"/>
    <property type="evidence" value="ECO:0007669"/>
    <property type="project" value="UniProtKB-KW"/>
</dbReference>
<dbReference type="GO" id="GO:0008168">
    <property type="term" value="F:methyltransferase activity"/>
    <property type="evidence" value="ECO:0007669"/>
    <property type="project" value="UniProtKB-KW"/>
</dbReference>
<accession>A0A7L9RTR0</accession>
<dbReference type="PROSITE" id="PS51257">
    <property type="entry name" value="PROKAR_LIPOPROTEIN"/>
    <property type="match status" value="1"/>
</dbReference>